<dbReference type="InParanoid" id="C5L5C9"/>
<dbReference type="OrthoDB" id="428974at2759"/>
<protein>
    <submittedName>
        <fullName evidence="4">40s ribosomal protein s19, putative</fullName>
    </submittedName>
</protein>
<comment type="similarity">
    <text evidence="1">Belongs to the eukaryotic ribosomal protein eS19 family.</text>
</comment>
<dbReference type="InterPro" id="IPR036388">
    <property type="entry name" value="WH-like_DNA-bd_sf"/>
</dbReference>
<evidence type="ECO:0000313" key="5">
    <source>
        <dbReference type="Proteomes" id="UP000007800"/>
    </source>
</evidence>
<dbReference type="AlphaFoldDB" id="C5L5C9"/>
<dbReference type="GO" id="GO:0006412">
    <property type="term" value="P:translation"/>
    <property type="evidence" value="ECO:0007669"/>
    <property type="project" value="InterPro"/>
</dbReference>
<evidence type="ECO:0000256" key="2">
    <source>
        <dbReference type="ARBA" id="ARBA00022980"/>
    </source>
</evidence>
<dbReference type="PANTHER" id="PTHR11710:SF0">
    <property type="entry name" value="40S RIBOSOMAL PROTEIN S19"/>
    <property type="match status" value="1"/>
</dbReference>
<keyword evidence="3" id="KW-0687">Ribonucleoprotein</keyword>
<dbReference type="PANTHER" id="PTHR11710">
    <property type="entry name" value="40S RIBOSOMAL PROTEIN S19"/>
    <property type="match status" value="1"/>
</dbReference>
<dbReference type="Pfam" id="PF01090">
    <property type="entry name" value="Ribosomal_S19e"/>
    <property type="match status" value="1"/>
</dbReference>
<proteinExistence type="inferred from homology"/>
<dbReference type="InterPro" id="IPR001266">
    <property type="entry name" value="Ribosomal_eS19"/>
</dbReference>
<dbReference type="EMBL" id="GG679256">
    <property type="protein sequence ID" value="EER08063.1"/>
    <property type="molecule type" value="Genomic_DNA"/>
</dbReference>
<evidence type="ECO:0000256" key="3">
    <source>
        <dbReference type="ARBA" id="ARBA00023274"/>
    </source>
</evidence>
<dbReference type="GO" id="GO:0003735">
    <property type="term" value="F:structural constituent of ribosome"/>
    <property type="evidence" value="ECO:0007669"/>
    <property type="project" value="InterPro"/>
</dbReference>
<gene>
    <name evidence="4" type="ORF">Pmar_PMAR007170</name>
</gene>
<evidence type="ECO:0000256" key="1">
    <source>
        <dbReference type="ARBA" id="ARBA00010014"/>
    </source>
</evidence>
<evidence type="ECO:0000313" key="4">
    <source>
        <dbReference type="EMBL" id="EER08063.1"/>
    </source>
</evidence>
<accession>C5L5C9</accession>
<dbReference type="GeneID" id="9064215"/>
<dbReference type="SMART" id="SM01413">
    <property type="entry name" value="Ribosomal_S19e"/>
    <property type="match status" value="1"/>
</dbReference>
<feature type="non-terminal residue" evidence="4">
    <location>
        <position position="69"/>
    </location>
</feature>
<dbReference type="SUPFAM" id="SSF46785">
    <property type="entry name" value="Winged helix' DNA-binding domain"/>
    <property type="match status" value="1"/>
</dbReference>
<name>C5L5C9_PERM5</name>
<keyword evidence="5" id="KW-1185">Reference proteome</keyword>
<dbReference type="Proteomes" id="UP000007800">
    <property type="component" value="Unassembled WGS sequence"/>
</dbReference>
<dbReference type="GO" id="GO:0000028">
    <property type="term" value="P:ribosomal small subunit assembly"/>
    <property type="evidence" value="ECO:0007669"/>
    <property type="project" value="TreeGrafter"/>
</dbReference>
<dbReference type="GO" id="GO:0003723">
    <property type="term" value="F:RNA binding"/>
    <property type="evidence" value="ECO:0007669"/>
    <property type="project" value="TreeGrafter"/>
</dbReference>
<organism evidence="5">
    <name type="scientific">Perkinsus marinus (strain ATCC 50983 / TXsc)</name>
    <dbReference type="NCBI Taxonomy" id="423536"/>
    <lineage>
        <taxon>Eukaryota</taxon>
        <taxon>Sar</taxon>
        <taxon>Alveolata</taxon>
        <taxon>Perkinsozoa</taxon>
        <taxon>Perkinsea</taxon>
        <taxon>Perkinsida</taxon>
        <taxon>Perkinsidae</taxon>
        <taxon>Perkinsus</taxon>
    </lineage>
</organism>
<dbReference type="RefSeq" id="XP_002776247.1">
    <property type="nucleotide sequence ID" value="XM_002776201.1"/>
</dbReference>
<keyword evidence="2 4" id="KW-0689">Ribosomal protein</keyword>
<dbReference type="GO" id="GO:0022627">
    <property type="term" value="C:cytosolic small ribosomal subunit"/>
    <property type="evidence" value="ECO:0007669"/>
    <property type="project" value="TreeGrafter"/>
</dbReference>
<sequence length="69" mass="7736">MQWAEYIKTGTQRELAPYDDDYLYIRAAAIARRIYIRPNIGVGALRKIFGMSPTPVLAVLTSLSVPADH</sequence>
<dbReference type="InterPro" id="IPR036390">
    <property type="entry name" value="WH_DNA-bd_sf"/>
</dbReference>
<dbReference type="Gene3D" id="1.10.10.10">
    <property type="entry name" value="Winged helix-like DNA-binding domain superfamily/Winged helix DNA-binding domain"/>
    <property type="match status" value="1"/>
</dbReference>
<reference evidence="4 5" key="1">
    <citation type="submission" date="2008-07" db="EMBL/GenBank/DDBJ databases">
        <authorList>
            <person name="El-Sayed N."/>
            <person name="Caler E."/>
            <person name="Inman J."/>
            <person name="Amedeo P."/>
            <person name="Hass B."/>
            <person name="Wortman J."/>
        </authorList>
    </citation>
    <scope>NUCLEOTIDE SEQUENCE [LARGE SCALE GENOMIC DNA]</scope>
    <source>
        <strain evidence="5">ATCC 50983 / TXsc</strain>
    </source>
</reference>